<dbReference type="EC" id="2.5.1.9" evidence="4 8"/>
<dbReference type="OrthoDB" id="23911at2157"/>
<dbReference type="InterPro" id="IPR006399">
    <property type="entry name" value="Ribfl_synth_arc"/>
</dbReference>
<keyword evidence="11" id="KW-1185">Reference proteome</keyword>
<dbReference type="SUPFAM" id="SSF52121">
    <property type="entry name" value="Lumazine synthase"/>
    <property type="match status" value="1"/>
</dbReference>
<sequence>MRIGICDTTFARFDMASAAIDELKNNAYDLQIIRETVPGVKDLPVTAKILIEEENCDIVMALGMPGPMEKDKMCAHEASTGLINAQLMTNTHILEVFVHEDEEEDPVELSKLAENRAREHAQNLIKMMYHRKAMRKEAGMGMREGKEDAGPL</sequence>
<gene>
    <name evidence="10" type="primary">ribC</name>
    <name evidence="10" type="ORF">sm9_1405</name>
</gene>
<organism evidence="10 11">
    <name type="scientific">Methanobrevibacter millerae</name>
    <dbReference type="NCBI Taxonomy" id="230361"/>
    <lineage>
        <taxon>Archaea</taxon>
        <taxon>Methanobacteriati</taxon>
        <taxon>Methanobacteriota</taxon>
        <taxon>Methanomada group</taxon>
        <taxon>Methanobacteria</taxon>
        <taxon>Methanobacteriales</taxon>
        <taxon>Methanobacteriaceae</taxon>
        <taxon>Methanobrevibacter</taxon>
    </lineage>
</organism>
<evidence type="ECO:0000256" key="6">
    <source>
        <dbReference type="ARBA" id="ARBA00022619"/>
    </source>
</evidence>
<evidence type="ECO:0000313" key="11">
    <source>
        <dbReference type="Proteomes" id="UP000067738"/>
    </source>
</evidence>
<protein>
    <recommendedName>
        <fullName evidence="5 8">Riboflavin synthase</fullName>
        <ecNumber evidence="4 8">2.5.1.9</ecNumber>
    </recommendedName>
</protein>
<dbReference type="GeneID" id="26736353"/>
<dbReference type="InterPro" id="IPR002180">
    <property type="entry name" value="LS/RS"/>
</dbReference>
<keyword evidence="7 9" id="KW-0808">Transferase</keyword>
<dbReference type="CDD" id="cd09210">
    <property type="entry name" value="Riboflavin_synthase_archaeal"/>
    <property type="match status" value="1"/>
</dbReference>
<dbReference type="PIRSF" id="PIRSF015750">
    <property type="entry name" value="Ribfl_synth_arc"/>
    <property type="match status" value="1"/>
</dbReference>
<comment type="pathway">
    <text evidence="2">Cofactor biosynthesis; riboflavin biosynthesis; riboflavin from 2-hydroxy-3-oxobutyl phosphate and 5-amino-6-(D-ribitylamino)uracil: step 2/2.</text>
</comment>
<dbReference type="RefSeq" id="WP_058739438.1">
    <property type="nucleotide sequence ID" value="NZ_CP011266.1"/>
</dbReference>
<dbReference type="EMBL" id="CP011266">
    <property type="protein sequence ID" value="ALT69186.1"/>
    <property type="molecule type" value="Genomic_DNA"/>
</dbReference>
<comment type="catalytic activity">
    <reaction evidence="1 9">
        <text>2 6,7-dimethyl-8-(1-D-ribityl)lumazine + H(+) = 5-amino-6-(D-ribitylamino)uracil + riboflavin</text>
        <dbReference type="Rhea" id="RHEA:20772"/>
        <dbReference type="ChEBI" id="CHEBI:15378"/>
        <dbReference type="ChEBI" id="CHEBI:15934"/>
        <dbReference type="ChEBI" id="CHEBI:57986"/>
        <dbReference type="ChEBI" id="CHEBI:58201"/>
        <dbReference type="EC" id="2.5.1.9"/>
    </reaction>
</comment>
<evidence type="ECO:0000256" key="8">
    <source>
        <dbReference type="NCBIfam" id="TIGR01506"/>
    </source>
</evidence>
<dbReference type="GO" id="GO:0009231">
    <property type="term" value="P:riboflavin biosynthetic process"/>
    <property type="evidence" value="ECO:0007669"/>
    <property type="project" value="UniProtKB-UniPathway"/>
</dbReference>
<keyword evidence="6 9" id="KW-0686">Riboflavin biosynthesis</keyword>
<evidence type="ECO:0000313" key="10">
    <source>
        <dbReference type="EMBL" id="ALT69186.1"/>
    </source>
</evidence>
<dbReference type="GO" id="GO:0004746">
    <property type="term" value="F:riboflavin synthase activity"/>
    <property type="evidence" value="ECO:0007669"/>
    <property type="project" value="UniProtKB-UniRule"/>
</dbReference>
<evidence type="ECO:0000256" key="4">
    <source>
        <dbReference type="ARBA" id="ARBA00012827"/>
    </source>
</evidence>
<name>A0A0U2V459_9EURY</name>
<dbReference type="KEGG" id="mmil:sm9_1405"/>
<proteinExistence type="inferred from homology"/>
<accession>A0A0U2V459</accession>
<evidence type="ECO:0000256" key="9">
    <source>
        <dbReference type="PIRNR" id="PIRNR015750"/>
    </source>
</evidence>
<dbReference type="Proteomes" id="UP000067738">
    <property type="component" value="Chromosome"/>
</dbReference>
<dbReference type="PATRIC" id="fig|230361.4.peg.1449"/>
<evidence type="ECO:0000256" key="1">
    <source>
        <dbReference type="ARBA" id="ARBA00000968"/>
    </source>
</evidence>
<evidence type="ECO:0000256" key="2">
    <source>
        <dbReference type="ARBA" id="ARBA00004887"/>
    </source>
</evidence>
<evidence type="ECO:0000256" key="7">
    <source>
        <dbReference type="ARBA" id="ARBA00022679"/>
    </source>
</evidence>
<dbReference type="AlphaFoldDB" id="A0A0U2V459"/>
<comment type="similarity">
    <text evidence="3 9">Belongs to the DMRL synthase family.</text>
</comment>
<dbReference type="InterPro" id="IPR036467">
    <property type="entry name" value="LS/RS_sf"/>
</dbReference>
<dbReference type="GO" id="GO:0009349">
    <property type="term" value="C:riboflavin synthase complex"/>
    <property type="evidence" value="ECO:0007669"/>
    <property type="project" value="InterPro"/>
</dbReference>
<evidence type="ECO:0000256" key="5">
    <source>
        <dbReference type="ARBA" id="ARBA00013950"/>
    </source>
</evidence>
<reference evidence="10 11" key="1">
    <citation type="submission" date="2015-04" db="EMBL/GenBank/DDBJ databases">
        <title>The complete genome sequence of the rumen methanogen Methanobrevibacter millerae SM9.</title>
        <authorList>
            <person name="Leahy S.C."/>
            <person name="Kelly W.J."/>
            <person name="Pacheco D.M."/>
            <person name="Li D."/>
            <person name="Altermann E."/>
            <person name="Attwood G.T."/>
        </authorList>
    </citation>
    <scope>NUCLEOTIDE SEQUENCE [LARGE SCALE GENOMIC DNA]</scope>
    <source>
        <strain evidence="10 11">SM9</strain>
    </source>
</reference>
<dbReference type="NCBIfam" id="TIGR01506">
    <property type="entry name" value="ribC_arch"/>
    <property type="match status" value="1"/>
</dbReference>
<dbReference type="Gene3D" id="3.40.50.960">
    <property type="entry name" value="Lumazine/riboflavin synthase"/>
    <property type="match status" value="1"/>
</dbReference>
<dbReference type="UniPathway" id="UPA00275">
    <property type="reaction ID" value="UER00405"/>
</dbReference>
<dbReference type="Pfam" id="PF00885">
    <property type="entry name" value="DMRL_synthase"/>
    <property type="match status" value="1"/>
</dbReference>
<evidence type="ECO:0000256" key="3">
    <source>
        <dbReference type="ARBA" id="ARBA00007424"/>
    </source>
</evidence>